<dbReference type="SUPFAM" id="SSF55166">
    <property type="entry name" value="Hedgehog/DD-peptidase"/>
    <property type="match status" value="1"/>
</dbReference>
<dbReference type="Gene3D" id="3.30.1380.10">
    <property type="match status" value="1"/>
</dbReference>
<dbReference type="CDD" id="cd14845">
    <property type="entry name" value="L-Ala-D-Glu_peptidase_like"/>
    <property type="match status" value="1"/>
</dbReference>
<organism evidence="2 3">
    <name type="scientific">Escherichia phage ST32</name>
    <dbReference type="NCBI Taxonomy" id="2005048"/>
    <lineage>
        <taxon>Viruses</taxon>
        <taxon>Duplodnaviria</taxon>
        <taxon>Heunggongvirae</taxon>
        <taxon>Uroviricota</taxon>
        <taxon>Caudoviricetes</taxon>
        <taxon>Chaseviridae</taxon>
        <taxon>Cleopatravirinae</taxon>
        <taxon>Carltongylesvirus</taxon>
        <taxon>Carltongylesvirus ST32</taxon>
    </lineage>
</organism>
<name>A0A218MAF4_9CAUD</name>
<evidence type="ECO:0000259" key="1">
    <source>
        <dbReference type="Pfam" id="PF13539"/>
    </source>
</evidence>
<evidence type="ECO:0000313" key="2">
    <source>
        <dbReference type="EMBL" id="ASD54020.1"/>
    </source>
</evidence>
<dbReference type="Pfam" id="PF13539">
    <property type="entry name" value="Peptidase_M15_4"/>
    <property type="match status" value="1"/>
</dbReference>
<sequence>MSNVKLGQRSLDRLKGVNPSLVAVFKRACETMPFDVTVLEGLRTYERQQELLKQGATKVSVSRHMSGNALDIAPYPIDWNDLERFKVLAHHMFKAAKELGITIRWGGNWSRIDENQPYPPLAPGKKKLIDMPHFELPA</sequence>
<accession>A0A218MAF4</accession>
<gene>
    <name evidence="2" type="ORF">ST32_0024</name>
</gene>
<dbReference type="EMBL" id="MF044458">
    <property type="protein sequence ID" value="ASD54020.1"/>
    <property type="molecule type" value="Genomic_DNA"/>
</dbReference>
<proteinExistence type="predicted"/>
<feature type="domain" description="Peptidase M15C" evidence="1">
    <location>
        <begin position="59"/>
        <end position="114"/>
    </location>
</feature>
<dbReference type="Proteomes" id="UP000222133">
    <property type="component" value="Segment"/>
</dbReference>
<protein>
    <submittedName>
        <fullName evidence="2">Endolysin</fullName>
    </submittedName>
</protein>
<dbReference type="InterPro" id="IPR009045">
    <property type="entry name" value="Zn_M74/Hedgehog-like"/>
</dbReference>
<dbReference type="GO" id="GO:0008233">
    <property type="term" value="F:peptidase activity"/>
    <property type="evidence" value="ECO:0007669"/>
    <property type="project" value="InterPro"/>
</dbReference>
<dbReference type="InterPro" id="IPR039561">
    <property type="entry name" value="Peptidase_M15C"/>
</dbReference>
<keyword evidence="3" id="KW-1185">Reference proteome</keyword>
<reference evidence="3" key="1">
    <citation type="submission" date="2017-05" db="EMBL/GenBank/DDBJ databases">
        <title>ST32 complete genome sequence.</title>
        <authorList>
            <person name="Liu X."/>
            <person name="Liu H."/>
        </authorList>
    </citation>
    <scope>NUCLEOTIDE SEQUENCE [LARGE SCALE GENOMIC DNA]</scope>
</reference>
<evidence type="ECO:0000313" key="3">
    <source>
        <dbReference type="Proteomes" id="UP000222133"/>
    </source>
</evidence>